<dbReference type="PANTHER" id="PTHR33099:SF7">
    <property type="entry name" value="MYND-TYPE DOMAIN-CONTAINING PROTEIN"/>
    <property type="match status" value="1"/>
</dbReference>
<name>A0A0P6FSN9_9CRUS</name>
<dbReference type="AlphaFoldDB" id="A0A0P6FSN9"/>
<organism evidence="2">
    <name type="scientific">Daphnia magna</name>
    <dbReference type="NCBI Taxonomy" id="35525"/>
    <lineage>
        <taxon>Eukaryota</taxon>
        <taxon>Metazoa</taxon>
        <taxon>Ecdysozoa</taxon>
        <taxon>Arthropoda</taxon>
        <taxon>Crustacea</taxon>
        <taxon>Branchiopoda</taxon>
        <taxon>Diplostraca</taxon>
        <taxon>Cladocera</taxon>
        <taxon>Anomopoda</taxon>
        <taxon>Daphniidae</taxon>
        <taxon>Daphnia</taxon>
    </lineage>
</organism>
<dbReference type="Gene3D" id="2.60.120.620">
    <property type="entry name" value="q2cbj1_9rhob like domain"/>
    <property type="match status" value="1"/>
</dbReference>
<dbReference type="PANTHER" id="PTHR33099">
    <property type="entry name" value="FE2OG DIOXYGENASE DOMAIN-CONTAINING PROTEIN"/>
    <property type="match status" value="1"/>
</dbReference>
<evidence type="ECO:0000313" key="2">
    <source>
        <dbReference type="EMBL" id="JAN49735.1"/>
    </source>
</evidence>
<proteinExistence type="predicted"/>
<reference evidence="2" key="1">
    <citation type="submission" date="2015-10" db="EMBL/GenBank/DDBJ databases">
        <title>EvidentialGene: Evidence-directed Construction of Complete mRNA Transcriptomes without Genomes.</title>
        <authorList>
            <person name="Gilbert D.G."/>
        </authorList>
    </citation>
    <scope>NUCLEOTIDE SEQUENCE</scope>
</reference>
<evidence type="ECO:0000256" key="1">
    <source>
        <dbReference type="SAM" id="MobiDB-lite"/>
    </source>
</evidence>
<feature type="region of interest" description="Disordered" evidence="1">
    <location>
        <begin position="882"/>
        <end position="904"/>
    </location>
</feature>
<evidence type="ECO:0008006" key="3">
    <source>
        <dbReference type="Google" id="ProtNLM"/>
    </source>
</evidence>
<dbReference type="EMBL" id="GDIQ01042798">
    <property type="protein sequence ID" value="JAN51939.1"/>
    <property type="molecule type" value="Transcribed_RNA"/>
</dbReference>
<protein>
    <recommendedName>
        <fullName evidence="3">Prolyl 4-hydroxylase alpha subunit Fe(2+) 2OG dioxygenase domain-containing protein</fullName>
    </recommendedName>
</protein>
<sequence length="904" mass="102829">MNVDEEGLRDVLRRVEDAEKKNFEFAVGTQMVEENILPMFSVEGLGTIPVPVTIKDVNRLKKVSEPTLCCKSSDGMMSGNKGKKASWQMDAGHIIRHGDIAEIFFRQTVPSLAAVGLQQLGLVENELPLVEVRPHSVLIIERGGCAPRHRDAECEPGTFGVMFLQIPVKNGYEGGILKVNHQKESRIFDNSQNSKRCFYTTIFFTGCEHELTEVKQGWRIVFTFSLVWKWTRSLFVPLPADASLLFAAKEIERILSPWRLPDDAQRRCLAIPLEHNYTVANLSFAGLKGRDRLTASLLRSVNFVDLHLASVRHRMKPPTSTISNTDNPLLQRVLKKEEYRTECWVSSHTDAPLAYQGLEIDFDSEVVYPLFSRLQTNWDDTESRNSTNHEEESSLDCIYCQAFLVVWPKTSTIDLACRSGFMGALDLLECLARTLPAEEVLFVLGRTMTFCCANPQLVWCPSRKPSSPAGQVTYRLLQLCIDLDAIDQGLILLNLITDDLQTVRSKMLAKDQHDIATAEIEGLQTNEIAVTLAKLIALAGWDSCEEAIRRFLTPVRMAKQMEPLTVFVTSLISHGLHANAVYVANHLCPVLFASPLCWKSSTYNTAAEMVFRLEEWSESSNLLRVEGYLELARAIESTHLCQVIIYVHKKLSQFVKNIPGMKHFYQALSQILVERDFFSLRSVSEKGEPIVVNVFKCLLWLNDSAVLKAFLRQITMPTGRNNYCLQVVLASSAIWKVCLASEDGKNFLQMLIDSRLRELSLLKPPVFSWQQMEAEIPNCPEVEYFLRSHQLSTTFSRRFPTVNEARLWANEIFGFGFEVLASPDSQFFVNHRYSATVHVKKIAGGFAVCEITKNRRLFEYDVRQFELRQEEIAELIERRQMEIPHEPTARPQKRRKTTSQERIC</sequence>
<dbReference type="EMBL" id="GDIQ01045002">
    <property type="protein sequence ID" value="JAN49735.1"/>
    <property type="molecule type" value="Transcribed_RNA"/>
</dbReference>
<dbReference type="OrthoDB" id="5986521at2759"/>
<accession>A0A0P6FSN9</accession>